<reference evidence="2 3" key="1">
    <citation type="submission" date="2018-11" db="EMBL/GenBank/DDBJ databases">
        <authorList>
            <person name="Li F."/>
        </authorList>
    </citation>
    <scope>NUCLEOTIDE SEQUENCE [LARGE SCALE GENOMIC DNA]</scope>
    <source>
        <strain evidence="2 3">Gsoil 818</strain>
    </source>
</reference>
<dbReference type="PROSITE" id="PS50943">
    <property type="entry name" value="HTH_CROC1"/>
    <property type="match status" value="1"/>
</dbReference>
<comment type="caution">
    <text evidence="2">The sequence shown here is derived from an EMBL/GenBank/DDBJ whole genome shotgun (WGS) entry which is preliminary data.</text>
</comment>
<organism evidence="2 3">
    <name type="scientific">Nocardioides pocheonensis</name>
    <dbReference type="NCBI Taxonomy" id="661485"/>
    <lineage>
        <taxon>Bacteria</taxon>
        <taxon>Bacillati</taxon>
        <taxon>Actinomycetota</taxon>
        <taxon>Actinomycetes</taxon>
        <taxon>Propionibacteriales</taxon>
        <taxon>Nocardioidaceae</taxon>
        <taxon>Nocardioides</taxon>
    </lineage>
</organism>
<name>A0A3N0GQ25_9ACTN</name>
<proteinExistence type="predicted"/>
<evidence type="ECO:0000313" key="3">
    <source>
        <dbReference type="Proteomes" id="UP000279994"/>
    </source>
</evidence>
<keyword evidence="3" id="KW-1185">Reference proteome</keyword>
<dbReference type="AlphaFoldDB" id="A0A3N0GQ25"/>
<dbReference type="Pfam" id="PF01381">
    <property type="entry name" value="HTH_3"/>
    <property type="match status" value="1"/>
</dbReference>
<dbReference type="RefSeq" id="WP_123222912.1">
    <property type="nucleotide sequence ID" value="NZ_RJSF01000039.1"/>
</dbReference>
<sequence>MGEIVSLRRTPDPAAPVERTEPLWRELVGGELRGRRLERGERLVDVAQRAGVSPQYLSEVERGLKDPSSEMLAAVAGALDLTVRELSTRAARGGFSAGSALCLAA</sequence>
<dbReference type="GO" id="GO:0003677">
    <property type="term" value="F:DNA binding"/>
    <property type="evidence" value="ECO:0007669"/>
    <property type="project" value="InterPro"/>
</dbReference>
<evidence type="ECO:0000259" key="1">
    <source>
        <dbReference type="PROSITE" id="PS50943"/>
    </source>
</evidence>
<dbReference type="CDD" id="cd00093">
    <property type="entry name" value="HTH_XRE"/>
    <property type="match status" value="1"/>
</dbReference>
<accession>A0A3N0GQ25</accession>
<dbReference type="Proteomes" id="UP000279994">
    <property type="component" value="Unassembled WGS sequence"/>
</dbReference>
<evidence type="ECO:0000313" key="2">
    <source>
        <dbReference type="EMBL" id="RNM14573.1"/>
    </source>
</evidence>
<protein>
    <submittedName>
        <fullName evidence="2">XRE family transcriptional regulator</fullName>
    </submittedName>
</protein>
<dbReference type="OrthoDB" id="3188736at2"/>
<dbReference type="InterPro" id="IPR010982">
    <property type="entry name" value="Lambda_DNA-bd_dom_sf"/>
</dbReference>
<dbReference type="SUPFAM" id="SSF47413">
    <property type="entry name" value="lambda repressor-like DNA-binding domains"/>
    <property type="match status" value="1"/>
</dbReference>
<gene>
    <name evidence="2" type="ORF">EFL26_10835</name>
</gene>
<dbReference type="SMART" id="SM00530">
    <property type="entry name" value="HTH_XRE"/>
    <property type="match status" value="1"/>
</dbReference>
<feature type="domain" description="HTH cro/C1-type" evidence="1">
    <location>
        <begin position="32"/>
        <end position="86"/>
    </location>
</feature>
<dbReference type="Gene3D" id="1.10.260.40">
    <property type="entry name" value="lambda repressor-like DNA-binding domains"/>
    <property type="match status" value="1"/>
</dbReference>
<dbReference type="EMBL" id="RJSF01000039">
    <property type="protein sequence ID" value="RNM14573.1"/>
    <property type="molecule type" value="Genomic_DNA"/>
</dbReference>
<dbReference type="InterPro" id="IPR001387">
    <property type="entry name" value="Cro/C1-type_HTH"/>
</dbReference>